<accession>A0A8H4KGA0</accession>
<dbReference type="PIRSF" id="PIRSF005739">
    <property type="entry name" value="O-mtase"/>
    <property type="match status" value="1"/>
</dbReference>
<keyword evidence="3" id="KW-0949">S-adenosyl-L-methionine</keyword>
<dbReference type="InterPro" id="IPR036388">
    <property type="entry name" value="WH-like_DNA-bd_sf"/>
</dbReference>
<dbReference type="AlphaFoldDB" id="A0A8H4KGA0"/>
<dbReference type="Gene3D" id="1.10.10.10">
    <property type="entry name" value="Winged helix-like DNA-binding domain superfamily/Winged helix DNA-binding domain"/>
    <property type="match status" value="1"/>
</dbReference>
<name>A0A8H4KGA0_9HYPO</name>
<gene>
    <name evidence="7" type="ORF">FALBO_16697</name>
</gene>
<dbReference type="InterPro" id="IPR016461">
    <property type="entry name" value="COMT-like"/>
</dbReference>
<dbReference type="InterPro" id="IPR001077">
    <property type="entry name" value="COMT_C"/>
</dbReference>
<evidence type="ECO:0000256" key="4">
    <source>
        <dbReference type="PIRSR" id="PIRSR005739-1"/>
    </source>
</evidence>
<sequence length="381" mass="43323">MQSALSQLKQLSSDMDDTSRRQLMTSLHELAYSMESVDDTMYRFSYLYIQTAVVKVGHDLNIFEHLARATKPVSLREICEKTNGEAALLNRCLSYLASIGAIKQVTKDEYAANRVTENLAEKVAAATICHTFGTLGPQYQALPAFLKKTGYKNPTDELHTVFQDAWGTSKHAFAWIKEHPENLMFFQDYMALRREPEHTWLSAYPIEDETRDWDPKRPVYVNMGGGIGHQCAQFKASFPHVPGRVILQDLSYNMDRALATPGVENMAHNFFEPQPVLGAKFYYLRECLHNHPDHKVRQILRHIKTAMTSDSVLLLDELVLPESGANSTATSLDMTMMVAFAAMERTEAQWRNLLEDVGLRFVHMYTYNPGGYETVMDARLP</sequence>
<evidence type="ECO:0000313" key="7">
    <source>
        <dbReference type="EMBL" id="KAF4449246.1"/>
    </source>
</evidence>
<evidence type="ECO:0000256" key="3">
    <source>
        <dbReference type="ARBA" id="ARBA00022691"/>
    </source>
</evidence>
<dbReference type="InterPro" id="IPR036390">
    <property type="entry name" value="WH_DNA-bd_sf"/>
</dbReference>
<dbReference type="OrthoDB" id="3340390at2759"/>
<evidence type="ECO:0000259" key="6">
    <source>
        <dbReference type="Pfam" id="PF08100"/>
    </source>
</evidence>
<dbReference type="GO" id="GO:0032259">
    <property type="term" value="P:methylation"/>
    <property type="evidence" value="ECO:0007669"/>
    <property type="project" value="UniProtKB-KW"/>
</dbReference>
<evidence type="ECO:0000313" key="8">
    <source>
        <dbReference type="Proteomes" id="UP000554235"/>
    </source>
</evidence>
<keyword evidence="1" id="KW-0489">Methyltransferase</keyword>
<dbReference type="PROSITE" id="PS51683">
    <property type="entry name" value="SAM_OMT_II"/>
    <property type="match status" value="1"/>
</dbReference>
<dbReference type="Pfam" id="PF00891">
    <property type="entry name" value="Methyltransf_2"/>
    <property type="match status" value="1"/>
</dbReference>
<dbReference type="GO" id="GO:0008171">
    <property type="term" value="F:O-methyltransferase activity"/>
    <property type="evidence" value="ECO:0007669"/>
    <property type="project" value="InterPro"/>
</dbReference>
<proteinExistence type="predicted"/>
<dbReference type="SUPFAM" id="SSF53335">
    <property type="entry name" value="S-adenosyl-L-methionine-dependent methyltransferases"/>
    <property type="match status" value="1"/>
</dbReference>
<feature type="domain" description="O-methyltransferase C-terminal" evidence="5">
    <location>
        <begin position="161"/>
        <end position="359"/>
    </location>
</feature>
<dbReference type="InterPro" id="IPR029063">
    <property type="entry name" value="SAM-dependent_MTases_sf"/>
</dbReference>
<keyword evidence="8" id="KW-1185">Reference proteome</keyword>
<feature type="domain" description="O-methyltransferase dimerisation" evidence="6">
    <location>
        <begin position="48"/>
        <end position="117"/>
    </location>
</feature>
<dbReference type="SUPFAM" id="SSF46785">
    <property type="entry name" value="Winged helix' DNA-binding domain"/>
    <property type="match status" value="1"/>
</dbReference>
<comment type="caution">
    <text evidence="7">The sequence shown here is derived from an EMBL/GenBank/DDBJ whole genome shotgun (WGS) entry which is preliminary data.</text>
</comment>
<evidence type="ECO:0000256" key="1">
    <source>
        <dbReference type="ARBA" id="ARBA00022603"/>
    </source>
</evidence>
<evidence type="ECO:0000256" key="2">
    <source>
        <dbReference type="ARBA" id="ARBA00022679"/>
    </source>
</evidence>
<dbReference type="Proteomes" id="UP000554235">
    <property type="component" value="Unassembled WGS sequence"/>
</dbReference>
<dbReference type="EMBL" id="JAADYS010003227">
    <property type="protein sequence ID" value="KAF4449246.1"/>
    <property type="molecule type" value="Genomic_DNA"/>
</dbReference>
<feature type="active site" description="Proton acceptor" evidence="4">
    <location>
        <position position="289"/>
    </location>
</feature>
<evidence type="ECO:0000259" key="5">
    <source>
        <dbReference type="Pfam" id="PF00891"/>
    </source>
</evidence>
<dbReference type="PANTHER" id="PTHR43712:SF4">
    <property type="entry name" value="O-METHYLTRANSFERASE DOMAIN-CONTAINING PROTEIN"/>
    <property type="match status" value="1"/>
</dbReference>
<dbReference type="InterPro" id="IPR012967">
    <property type="entry name" value="COMT_dimerisation"/>
</dbReference>
<dbReference type="Pfam" id="PF08100">
    <property type="entry name" value="Dimerisation"/>
    <property type="match status" value="1"/>
</dbReference>
<dbReference type="Gene3D" id="3.40.50.150">
    <property type="entry name" value="Vaccinia Virus protein VP39"/>
    <property type="match status" value="1"/>
</dbReference>
<protein>
    <submittedName>
        <fullName evidence="7">O-methyl transferase B</fullName>
    </submittedName>
</protein>
<keyword evidence="2 7" id="KW-0808">Transferase</keyword>
<reference evidence="7 8" key="1">
    <citation type="submission" date="2020-01" db="EMBL/GenBank/DDBJ databases">
        <title>Identification and distribution of gene clusters putatively required for synthesis of sphingolipid metabolism inhibitors in phylogenetically diverse species of the filamentous fungus Fusarium.</title>
        <authorList>
            <person name="Kim H.-S."/>
            <person name="Busman M."/>
            <person name="Brown D.W."/>
            <person name="Divon H."/>
            <person name="Uhlig S."/>
            <person name="Proctor R.H."/>
        </authorList>
    </citation>
    <scope>NUCLEOTIDE SEQUENCE [LARGE SCALE GENOMIC DNA]</scope>
    <source>
        <strain evidence="7 8">NRRL 20459</strain>
    </source>
</reference>
<dbReference type="PANTHER" id="PTHR43712">
    <property type="entry name" value="PUTATIVE (AFU_ORTHOLOGUE AFUA_4G14580)-RELATED"/>
    <property type="match status" value="1"/>
</dbReference>
<dbReference type="GO" id="GO:0046983">
    <property type="term" value="F:protein dimerization activity"/>
    <property type="evidence" value="ECO:0007669"/>
    <property type="project" value="InterPro"/>
</dbReference>
<organism evidence="7 8">
    <name type="scientific">Fusarium albosuccineum</name>
    <dbReference type="NCBI Taxonomy" id="1237068"/>
    <lineage>
        <taxon>Eukaryota</taxon>
        <taxon>Fungi</taxon>
        <taxon>Dikarya</taxon>
        <taxon>Ascomycota</taxon>
        <taxon>Pezizomycotina</taxon>
        <taxon>Sordariomycetes</taxon>
        <taxon>Hypocreomycetidae</taxon>
        <taxon>Hypocreales</taxon>
        <taxon>Nectriaceae</taxon>
        <taxon>Fusarium</taxon>
        <taxon>Fusarium decemcellulare species complex</taxon>
    </lineage>
</organism>